<dbReference type="OrthoDB" id="286404at2"/>
<dbReference type="FunFam" id="3.40.50.720:FF:000084">
    <property type="entry name" value="Short-chain dehydrogenase reductase"/>
    <property type="match status" value="1"/>
</dbReference>
<dbReference type="AlphaFoldDB" id="A0A4R6KHQ1"/>
<organism evidence="4 5">
    <name type="scientific">Kribbella caucasensis</name>
    <dbReference type="NCBI Taxonomy" id="2512215"/>
    <lineage>
        <taxon>Bacteria</taxon>
        <taxon>Bacillati</taxon>
        <taxon>Actinomycetota</taxon>
        <taxon>Actinomycetes</taxon>
        <taxon>Propionibacteriales</taxon>
        <taxon>Kribbellaceae</taxon>
        <taxon>Kribbella</taxon>
    </lineage>
</organism>
<dbReference type="PANTHER" id="PTHR43618">
    <property type="entry name" value="7-ALPHA-HYDROXYSTEROID DEHYDROGENASE"/>
    <property type="match status" value="1"/>
</dbReference>
<gene>
    <name evidence="4" type="ORF">EV643_10426</name>
</gene>
<dbReference type="Pfam" id="PF13561">
    <property type="entry name" value="adh_short_C2"/>
    <property type="match status" value="1"/>
</dbReference>
<keyword evidence="3" id="KW-0560">Oxidoreductase</keyword>
<evidence type="ECO:0000256" key="2">
    <source>
        <dbReference type="ARBA" id="ARBA00022857"/>
    </source>
</evidence>
<reference evidence="4 5" key="1">
    <citation type="submission" date="2019-03" db="EMBL/GenBank/DDBJ databases">
        <title>Genomic Encyclopedia of Type Strains, Phase III (KMG-III): the genomes of soil and plant-associated and newly described type strains.</title>
        <authorList>
            <person name="Whitman W."/>
        </authorList>
    </citation>
    <scope>NUCLEOTIDE SEQUENCE [LARGE SCALE GENOMIC DNA]</scope>
    <source>
        <strain evidence="4 5">VKM Ac-2527</strain>
    </source>
</reference>
<dbReference type="GO" id="GO:0016491">
    <property type="term" value="F:oxidoreductase activity"/>
    <property type="evidence" value="ECO:0007669"/>
    <property type="project" value="UniProtKB-KW"/>
</dbReference>
<accession>A0A4R6KHQ1</accession>
<dbReference type="InterPro" id="IPR052178">
    <property type="entry name" value="Sec_Metab_Biosynth_SDR"/>
</dbReference>
<dbReference type="SUPFAM" id="SSF51735">
    <property type="entry name" value="NAD(P)-binding Rossmann-fold domains"/>
    <property type="match status" value="1"/>
</dbReference>
<dbReference type="InterPro" id="IPR036291">
    <property type="entry name" value="NAD(P)-bd_dom_sf"/>
</dbReference>
<dbReference type="Proteomes" id="UP000295388">
    <property type="component" value="Unassembled WGS sequence"/>
</dbReference>
<sequence length="257" mass="26267">MTIAAVDLTGRTALVTGATGGLGRAIAHALAKAGARLLISGRTAEACQTAAAELGAIGRCSPLAADIASPDGVRALADQVSEEAEQLDILVNNAGTAWAAPFEAFPVRGWDKVMDLNLRAPFLLTQALVPLLESTGSADAPARVVNIGSMEGLRVADRDNYSYAASKAGLHHLTRVLARELGPRHVTVNAVAPGIVETRMTSGLLAADAADFRARTPLGRLGRPEEIAAAVCYLAGPGGAFVTGAVLPVDGGLSMTL</sequence>
<evidence type="ECO:0000256" key="3">
    <source>
        <dbReference type="ARBA" id="ARBA00023002"/>
    </source>
</evidence>
<keyword evidence="5" id="KW-1185">Reference proteome</keyword>
<dbReference type="RefSeq" id="WP_133799742.1">
    <property type="nucleotide sequence ID" value="NZ_SNWQ01000004.1"/>
</dbReference>
<keyword evidence="2" id="KW-0521">NADP</keyword>
<comment type="similarity">
    <text evidence="1">Belongs to the short-chain dehydrogenases/reductases (SDR) family.</text>
</comment>
<dbReference type="PRINTS" id="PR00081">
    <property type="entry name" value="GDHRDH"/>
</dbReference>
<dbReference type="EMBL" id="SNWQ01000004">
    <property type="protein sequence ID" value="TDO50534.1"/>
    <property type="molecule type" value="Genomic_DNA"/>
</dbReference>
<proteinExistence type="inferred from homology"/>
<dbReference type="PRINTS" id="PR00080">
    <property type="entry name" value="SDRFAMILY"/>
</dbReference>
<protein>
    <submittedName>
        <fullName evidence="4">NAD(P)-dependent dehydrogenase (Short-subunit alcohol dehydrogenase family)</fullName>
    </submittedName>
</protein>
<dbReference type="PANTHER" id="PTHR43618:SF8">
    <property type="entry name" value="7ALPHA-HYDROXYSTEROID DEHYDROGENASE"/>
    <property type="match status" value="1"/>
</dbReference>
<evidence type="ECO:0000313" key="5">
    <source>
        <dbReference type="Proteomes" id="UP000295388"/>
    </source>
</evidence>
<name>A0A4R6KHQ1_9ACTN</name>
<comment type="caution">
    <text evidence="4">The sequence shown here is derived from an EMBL/GenBank/DDBJ whole genome shotgun (WGS) entry which is preliminary data.</text>
</comment>
<dbReference type="Gene3D" id="3.40.50.720">
    <property type="entry name" value="NAD(P)-binding Rossmann-like Domain"/>
    <property type="match status" value="1"/>
</dbReference>
<evidence type="ECO:0000256" key="1">
    <source>
        <dbReference type="ARBA" id="ARBA00006484"/>
    </source>
</evidence>
<dbReference type="InterPro" id="IPR002347">
    <property type="entry name" value="SDR_fam"/>
</dbReference>
<evidence type="ECO:0000313" key="4">
    <source>
        <dbReference type="EMBL" id="TDO50534.1"/>
    </source>
</evidence>